<evidence type="ECO:0000313" key="4">
    <source>
        <dbReference type="Proteomes" id="UP001300692"/>
    </source>
</evidence>
<sequence>MQTVLVTGAAGFIGFHLSKKLCSEGLKVIGLDNVNDYYDVDLKNARIEILKGLPSFTFIKKDLVDESLSELFEEFNIDYVINLAAQAGVRHSLEHPDDYVHSNIAGFVRLIELSKKHKVKHFLYASSASVYGANKKIPFSTGDAVDHPISLYAATKRSNELIAHSYSALFDIPVTGLRFFSVYGPFGRPDMALFKFTKAILEGESMDVYNHGKMKRSFTYVDDVCESVFRLLDEVPEMQSEQEINSPVASFAPFQIFNVGNDEVIDLIEYIQLIEKRLGKKGKYNYLPMQLGDISESKPDLDELVKRIKYRPTTPIREGIEKFIDWYIDYYNIKPN</sequence>
<evidence type="ECO:0000256" key="1">
    <source>
        <dbReference type="ARBA" id="ARBA00023027"/>
    </source>
</evidence>
<evidence type="ECO:0000313" key="3">
    <source>
        <dbReference type="EMBL" id="MCV9388472.1"/>
    </source>
</evidence>
<name>A0ABT3CXV2_9BACT</name>
<protein>
    <submittedName>
        <fullName evidence="3">NAD-dependent epimerase/dehydratase family protein</fullName>
    </submittedName>
</protein>
<dbReference type="PANTHER" id="PTHR43574">
    <property type="entry name" value="EPIMERASE-RELATED"/>
    <property type="match status" value="1"/>
</dbReference>
<keyword evidence="4" id="KW-1185">Reference proteome</keyword>
<dbReference type="Gene3D" id="3.40.50.720">
    <property type="entry name" value="NAD(P)-binding Rossmann-like Domain"/>
    <property type="match status" value="1"/>
</dbReference>
<dbReference type="RefSeq" id="WP_264139339.1">
    <property type="nucleotide sequence ID" value="NZ_JAOYOD010000001.1"/>
</dbReference>
<organism evidence="3 4">
    <name type="scientific">Reichenbachiella ulvae</name>
    <dbReference type="NCBI Taxonomy" id="2980104"/>
    <lineage>
        <taxon>Bacteria</taxon>
        <taxon>Pseudomonadati</taxon>
        <taxon>Bacteroidota</taxon>
        <taxon>Cytophagia</taxon>
        <taxon>Cytophagales</taxon>
        <taxon>Reichenbachiellaceae</taxon>
        <taxon>Reichenbachiella</taxon>
    </lineage>
</organism>
<feature type="domain" description="NAD-dependent epimerase/dehydratase" evidence="2">
    <location>
        <begin position="4"/>
        <end position="245"/>
    </location>
</feature>
<reference evidence="3 4" key="1">
    <citation type="submission" date="2022-10" db="EMBL/GenBank/DDBJ databases">
        <title>Comparative genomics and taxonomic characterization of three novel marine species of genus Reichenbachiella exhibiting antioxidant and polysaccharide degradation activities.</title>
        <authorList>
            <person name="Muhammad N."/>
            <person name="Lee Y.-J."/>
            <person name="Ko J."/>
            <person name="Kim S.-G."/>
        </authorList>
    </citation>
    <scope>NUCLEOTIDE SEQUENCE [LARGE SCALE GENOMIC DNA]</scope>
    <source>
        <strain evidence="3 4">ABR2-5</strain>
    </source>
</reference>
<gene>
    <name evidence="3" type="ORF">N7U62_17440</name>
</gene>
<dbReference type="InterPro" id="IPR036291">
    <property type="entry name" value="NAD(P)-bd_dom_sf"/>
</dbReference>
<proteinExistence type="predicted"/>
<keyword evidence="1" id="KW-0520">NAD</keyword>
<comment type="caution">
    <text evidence="3">The sequence shown here is derived from an EMBL/GenBank/DDBJ whole genome shotgun (WGS) entry which is preliminary data.</text>
</comment>
<evidence type="ECO:0000259" key="2">
    <source>
        <dbReference type="Pfam" id="PF01370"/>
    </source>
</evidence>
<dbReference type="EMBL" id="JAOYOD010000001">
    <property type="protein sequence ID" value="MCV9388472.1"/>
    <property type="molecule type" value="Genomic_DNA"/>
</dbReference>
<dbReference type="InterPro" id="IPR001509">
    <property type="entry name" value="Epimerase_deHydtase"/>
</dbReference>
<accession>A0ABT3CXV2</accession>
<dbReference type="PRINTS" id="PR01713">
    <property type="entry name" value="NUCEPIMERASE"/>
</dbReference>
<dbReference type="SUPFAM" id="SSF51735">
    <property type="entry name" value="NAD(P)-binding Rossmann-fold domains"/>
    <property type="match status" value="1"/>
</dbReference>
<dbReference type="Proteomes" id="UP001300692">
    <property type="component" value="Unassembled WGS sequence"/>
</dbReference>
<dbReference type="Pfam" id="PF01370">
    <property type="entry name" value="Epimerase"/>
    <property type="match status" value="1"/>
</dbReference>